<organism evidence="1 2">
    <name type="scientific">Microvirga brassicacearum</name>
    <dbReference type="NCBI Taxonomy" id="2580413"/>
    <lineage>
        <taxon>Bacteria</taxon>
        <taxon>Pseudomonadati</taxon>
        <taxon>Pseudomonadota</taxon>
        <taxon>Alphaproteobacteria</taxon>
        <taxon>Hyphomicrobiales</taxon>
        <taxon>Methylobacteriaceae</taxon>
        <taxon>Microvirga</taxon>
    </lineage>
</organism>
<protein>
    <submittedName>
        <fullName evidence="1">Uncharacterized protein</fullName>
    </submittedName>
</protein>
<proteinExistence type="predicted"/>
<gene>
    <name evidence="1" type="ORF">FEZ63_11305</name>
</gene>
<dbReference type="Proteomes" id="UP000325684">
    <property type="component" value="Unassembled WGS sequence"/>
</dbReference>
<evidence type="ECO:0000313" key="1">
    <source>
        <dbReference type="EMBL" id="KAB0267014.1"/>
    </source>
</evidence>
<dbReference type="EMBL" id="VCMV01000014">
    <property type="protein sequence ID" value="KAB0267014.1"/>
    <property type="molecule type" value="Genomic_DNA"/>
</dbReference>
<accession>A0A5N3PBE4</accession>
<evidence type="ECO:0000313" key="2">
    <source>
        <dbReference type="Proteomes" id="UP000325684"/>
    </source>
</evidence>
<name>A0A5N3PBE4_9HYPH</name>
<reference evidence="1 2" key="1">
    <citation type="journal article" date="2019" name="Microorganisms">
        <title>Genome Insights into the Novel Species Microvirga brassicacearum, a Rapeseed Endophyte with Biotechnological Potential.</title>
        <authorList>
            <person name="Jimenez-Gomez A."/>
            <person name="Saati-Santamaria Z."/>
            <person name="Igual J.M."/>
            <person name="Rivas R."/>
            <person name="Mateos P.F."/>
            <person name="Garcia-Fraile P."/>
        </authorList>
    </citation>
    <scope>NUCLEOTIDE SEQUENCE [LARGE SCALE GENOMIC DNA]</scope>
    <source>
        <strain evidence="1 2">CDVBN77</strain>
    </source>
</reference>
<keyword evidence="2" id="KW-1185">Reference proteome</keyword>
<sequence length="62" mass="6743">MITATTLSAASGGRAGFSPILLAKRFVNHLVTVRMATVDRELRRLGQKPMALDAADFLPFKL</sequence>
<dbReference type="AlphaFoldDB" id="A0A5N3PBE4"/>
<comment type="caution">
    <text evidence="1">The sequence shown here is derived from an EMBL/GenBank/DDBJ whole genome shotgun (WGS) entry which is preliminary data.</text>
</comment>
<dbReference type="RefSeq" id="WP_150944405.1">
    <property type="nucleotide sequence ID" value="NZ_VCMV01000014.1"/>
</dbReference>